<dbReference type="Proteomes" id="UP000284361">
    <property type="component" value="Unassembled WGS sequence"/>
</dbReference>
<accession>A0A414G0Q7</accession>
<name>A0A414G0Q7_9BACT</name>
<dbReference type="EMBL" id="QSJG01000004">
    <property type="protein sequence ID" value="RHD57780.1"/>
    <property type="molecule type" value="Genomic_DNA"/>
</dbReference>
<evidence type="ECO:0000313" key="1">
    <source>
        <dbReference type="EMBL" id="RHD57780.1"/>
    </source>
</evidence>
<dbReference type="GO" id="GO:0047355">
    <property type="term" value="F:CDP-glycerol glycerophosphotransferase activity"/>
    <property type="evidence" value="ECO:0007669"/>
    <property type="project" value="InterPro"/>
</dbReference>
<protein>
    <submittedName>
        <fullName evidence="1">CDP-glycerol--glycerophosphate glycerophosphotransferase</fullName>
    </submittedName>
</protein>
<dbReference type="Pfam" id="PF04464">
    <property type="entry name" value="Glyphos_transf"/>
    <property type="match status" value="1"/>
</dbReference>
<evidence type="ECO:0000313" key="2">
    <source>
        <dbReference type="Proteomes" id="UP000284361"/>
    </source>
</evidence>
<dbReference type="AlphaFoldDB" id="A0A414G0Q7"/>
<sequence>MEKIKSLLLKMLPDSIKKEILRPLYRQYKYYKYLKVYKQNQELSKKLKNKEKIRVAFLAIHSSVWKYDTLYRLMEKHPRFDPIIIVCPAVNFGYENMINVMNECYKRFCKGYNCIKAYDNKNNSYIDIRKDIEPDIIFYTNPYKGLIDDRYYINQYKDILTCYVPYYWGESALYDFSFNLEMQNLVWKLYSETKSHKKYSQQYAYNKGINAIVSGYSGIDNLINPQYQYKDVWKIKDRSIKRIIWAPHHTISSSEIIHYSCFLNFYQDMIDFAKKYRNKIQIAFKPHPLLKVKLYNYWGKEKTDSYYKEWETMPNSMLSEGDYIDLFLSSDGIIHDSGSFIAEYLYTRKPALHTMTNPKTYEEFNEIGKQCLDVYYHAKNKNEIEAFIINLINGKDELFEARNKFITTNLMPPNHKLASENIFNDILVSIS</sequence>
<dbReference type="GO" id="GO:0016020">
    <property type="term" value="C:membrane"/>
    <property type="evidence" value="ECO:0007669"/>
    <property type="project" value="InterPro"/>
</dbReference>
<dbReference type="SUPFAM" id="SSF53756">
    <property type="entry name" value="UDP-Glycosyltransferase/glycogen phosphorylase"/>
    <property type="match status" value="1"/>
</dbReference>
<reference evidence="1 2" key="1">
    <citation type="submission" date="2018-08" db="EMBL/GenBank/DDBJ databases">
        <title>A genome reference for cultivated species of the human gut microbiota.</title>
        <authorList>
            <person name="Zou Y."/>
            <person name="Xue W."/>
            <person name="Luo G."/>
        </authorList>
    </citation>
    <scope>NUCLEOTIDE SEQUENCE [LARGE SCALE GENOMIC DNA]</scope>
    <source>
        <strain evidence="1 2">AM31-10</strain>
    </source>
</reference>
<dbReference type="RefSeq" id="WP_118163579.1">
    <property type="nucleotide sequence ID" value="NZ_JAQEYB010000002.1"/>
</dbReference>
<dbReference type="Gene3D" id="3.40.50.12580">
    <property type="match status" value="1"/>
</dbReference>
<proteinExistence type="predicted"/>
<keyword evidence="1" id="KW-0808">Transferase</keyword>
<dbReference type="InterPro" id="IPR043148">
    <property type="entry name" value="TagF_C"/>
</dbReference>
<organism evidence="1 2">
    <name type="scientific">Phocaeicola plebeius</name>
    <dbReference type="NCBI Taxonomy" id="310297"/>
    <lineage>
        <taxon>Bacteria</taxon>
        <taxon>Pseudomonadati</taxon>
        <taxon>Bacteroidota</taxon>
        <taxon>Bacteroidia</taxon>
        <taxon>Bacteroidales</taxon>
        <taxon>Bacteroidaceae</taxon>
        <taxon>Phocaeicola</taxon>
    </lineage>
</organism>
<dbReference type="InterPro" id="IPR007554">
    <property type="entry name" value="Glycerophosphate_synth"/>
</dbReference>
<gene>
    <name evidence="1" type="ORF">DW789_03500</name>
</gene>
<comment type="caution">
    <text evidence="1">The sequence shown here is derived from an EMBL/GenBank/DDBJ whole genome shotgun (WGS) entry which is preliminary data.</text>
</comment>